<dbReference type="InterPro" id="IPR006439">
    <property type="entry name" value="HAD-SF_hydro_IA"/>
</dbReference>
<dbReference type="PANTHER" id="PTHR43481:SF4">
    <property type="entry name" value="GLYCEROL-1-PHOSPHATE PHOSPHOHYDROLASE 1-RELATED"/>
    <property type="match status" value="1"/>
</dbReference>
<dbReference type="InterPro" id="IPR036412">
    <property type="entry name" value="HAD-like_sf"/>
</dbReference>
<dbReference type="Proteomes" id="UP000184499">
    <property type="component" value="Unassembled WGS sequence"/>
</dbReference>
<organism evidence="1 2">
    <name type="scientific">Aspergillus brasiliensis (strain CBS 101740 / IMI 381727 / IBT 21946)</name>
    <dbReference type="NCBI Taxonomy" id="767769"/>
    <lineage>
        <taxon>Eukaryota</taxon>
        <taxon>Fungi</taxon>
        <taxon>Dikarya</taxon>
        <taxon>Ascomycota</taxon>
        <taxon>Pezizomycotina</taxon>
        <taxon>Eurotiomycetes</taxon>
        <taxon>Eurotiomycetidae</taxon>
        <taxon>Eurotiales</taxon>
        <taxon>Aspergillaceae</taxon>
        <taxon>Aspergillus</taxon>
        <taxon>Aspergillus subgen. Circumdati</taxon>
    </lineage>
</organism>
<dbReference type="AlphaFoldDB" id="A0A1L9UNJ6"/>
<sequence>MTGETQVSSEATSHVFAGFLLDFDGTIIDSTEAIVENWKRIATDLGIDHEEILRTSHGRRSIDVLQQLDPTKANWEYVSKMESQIPNLSRSPAVEIPGARNLLETLTKLHIPHAIVTSGTNALLTGWLNILQLPQPQHVTVAEDVTLGKPDPEGYRKGKDKILAERKHIDAGDDRSTDVLVVEDAPAGIRAGKAAGCKVLAVATTHSVEQLKKAGADWVVRDLRFVGVERCDGGFRVGFSGLL</sequence>
<evidence type="ECO:0008006" key="3">
    <source>
        <dbReference type="Google" id="ProtNLM"/>
    </source>
</evidence>
<dbReference type="InterPro" id="IPR051806">
    <property type="entry name" value="HAD-like_SPP"/>
</dbReference>
<evidence type="ECO:0000313" key="1">
    <source>
        <dbReference type="EMBL" id="OJJ73126.1"/>
    </source>
</evidence>
<dbReference type="GeneID" id="93579547"/>
<dbReference type="InterPro" id="IPR041492">
    <property type="entry name" value="HAD_2"/>
</dbReference>
<dbReference type="EMBL" id="KV878682">
    <property type="protein sequence ID" value="OJJ73126.1"/>
    <property type="molecule type" value="Genomic_DNA"/>
</dbReference>
<dbReference type="SFLD" id="SFLDS00003">
    <property type="entry name" value="Haloacid_Dehalogenase"/>
    <property type="match status" value="1"/>
</dbReference>
<dbReference type="OMA" id="SWAICTS"/>
<proteinExistence type="predicted"/>
<dbReference type="GO" id="GO:0050308">
    <property type="term" value="F:sugar-phosphatase activity"/>
    <property type="evidence" value="ECO:0007669"/>
    <property type="project" value="TreeGrafter"/>
</dbReference>
<dbReference type="PANTHER" id="PTHR43481">
    <property type="entry name" value="FRUCTOSE-1-PHOSPHATE PHOSPHATASE"/>
    <property type="match status" value="1"/>
</dbReference>
<evidence type="ECO:0000313" key="2">
    <source>
        <dbReference type="Proteomes" id="UP000184499"/>
    </source>
</evidence>
<name>A0A1L9UNJ6_ASPBC</name>
<dbReference type="SUPFAM" id="SSF56784">
    <property type="entry name" value="HAD-like"/>
    <property type="match status" value="1"/>
</dbReference>
<dbReference type="NCBIfam" id="TIGR01509">
    <property type="entry name" value="HAD-SF-IA-v3"/>
    <property type="match status" value="1"/>
</dbReference>
<dbReference type="Gene3D" id="3.40.50.1000">
    <property type="entry name" value="HAD superfamily/HAD-like"/>
    <property type="match status" value="1"/>
</dbReference>
<dbReference type="OrthoDB" id="2130169at2759"/>
<dbReference type="InterPro" id="IPR023198">
    <property type="entry name" value="PGP-like_dom2"/>
</dbReference>
<dbReference type="Gene3D" id="1.10.150.240">
    <property type="entry name" value="Putative phosphatase, domain 2"/>
    <property type="match status" value="1"/>
</dbReference>
<gene>
    <name evidence="1" type="ORF">ASPBRDRAFT_53356</name>
</gene>
<dbReference type="STRING" id="767769.A0A1L9UNJ6"/>
<dbReference type="RefSeq" id="XP_067480374.1">
    <property type="nucleotide sequence ID" value="XM_067627059.1"/>
</dbReference>
<dbReference type="VEuPathDB" id="FungiDB:ASPBRDRAFT_53356"/>
<accession>A0A1L9UNJ6</accession>
<dbReference type="CDD" id="cd07527">
    <property type="entry name" value="HAD_ScGPP-like"/>
    <property type="match status" value="1"/>
</dbReference>
<reference evidence="2" key="1">
    <citation type="journal article" date="2017" name="Genome Biol.">
        <title>Comparative genomics reveals high biological diversity and specific adaptations in the industrially and medically important fungal genus Aspergillus.</title>
        <authorList>
            <person name="de Vries R.P."/>
            <person name="Riley R."/>
            <person name="Wiebenga A."/>
            <person name="Aguilar-Osorio G."/>
            <person name="Amillis S."/>
            <person name="Uchima C.A."/>
            <person name="Anderluh G."/>
            <person name="Asadollahi M."/>
            <person name="Askin M."/>
            <person name="Barry K."/>
            <person name="Battaglia E."/>
            <person name="Bayram O."/>
            <person name="Benocci T."/>
            <person name="Braus-Stromeyer S.A."/>
            <person name="Caldana C."/>
            <person name="Canovas D."/>
            <person name="Cerqueira G.C."/>
            <person name="Chen F."/>
            <person name="Chen W."/>
            <person name="Choi C."/>
            <person name="Clum A."/>
            <person name="Dos Santos R.A."/>
            <person name="Damasio A.R."/>
            <person name="Diallinas G."/>
            <person name="Emri T."/>
            <person name="Fekete E."/>
            <person name="Flipphi M."/>
            <person name="Freyberg S."/>
            <person name="Gallo A."/>
            <person name="Gournas C."/>
            <person name="Habgood R."/>
            <person name="Hainaut M."/>
            <person name="Harispe M.L."/>
            <person name="Henrissat B."/>
            <person name="Hilden K.S."/>
            <person name="Hope R."/>
            <person name="Hossain A."/>
            <person name="Karabika E."/>
            <person name="Karaffa L."/>
            <person name="Karanyi Z."/>
            <person name="Krasevec N."/>
            <person name="Kuo A."/>
            <person name="Kusch H."/>
            <person name="LaButti K."/>
            <person name="Lagendijk E.L."/>
            <person name="Lapidus A."/>
            <person name="Levasseur A."/>
            <person name="Lindquist E."/>
            <person name="Lipzen A."/>
            <person name="Logrieco A.F."/>
            <person name="MacCabe A."/>
            <person name="Maekelae M.R."/>
            <person name="Malavazi I."/>
            <person name="Melin P."/>
            <person name="Meyer V."/>
            <person name="Mielnichuk N."/>
            <person name="Miskei M."/>
            <person name="Molnar A.P."/>
            <person name="Mule G."/>
            <person name="Ngan C.Y."/>
            <person name="Orejas M."/>
            <person name="Orosz E."/>
            <person name="Ouedraogo J.P."/>
            <person name="Overkamp K.M."/>
            <person name="Park H.-S."/>
            <person name="Perrone G."/>
            <person name="Piumi F."/>
            <person name="Punt P.J."/>
            <person name="Ram A.F."/>
            <person name="Ramon A."/>
            <person name="Rauscher S."/>
            <person name="Record E."/>
            <person name="Riano-Pachon D.M."/>
            <person name="Robert V."/>
            <person name="Roehrig J."/>
            <person name="Ruller R."/>
            <person name="Salamov A."/>
            <person name="Salih N.S."/>
            <person name="Samson R.A."/>
            <person name="Sandor E."/>
            <person name="Sanguinetti M."/>
            <person name="Schuetze T."/>
            <person name="Sepcic K."/>
            <person name="Shelest E."/>
            <person name="Sherlock G."/>
            <person name="Sophianopoulou V."/>
            <person name="Squina F.M."/>
            <person name="Sun H."/>
            <person name="Susca A."/>
            <person name="Todd R.B."/>
            <person name="Tsang A."/>
            <person name="Unkles S.E."/>
            <person name="van de Wiele N."/>
            <person name="van Rossen-Uffink D."/>
            <person name="Oliveira J.V."/>
            <person name="Vesth T.C."/>
            <person name="Visser J."/>
            <person name="Yu J.-H."/>
            <person name="Zhou M."/>
            <person name="Andersen M.R."/>
            <person name="Archer D.B."/>
            <person name="Baker S.E."/>
            <person name="Benoit I."/>
            <person name="Brakhage A.A."/>
            <person name="Braus G.H."/>
            <person name="Fischer R."/>
            <person name="Frisvad J.C."/>
            <person name="Goldman G.H."/>
            <person name="Houbraken J."/>
            <person name="Oakley B."/>
            <person name="Pocsi I."/>
            <person name="Scazzocchio C."/>
            <person name="Seiboth B."/>
            <person name="vanKuyk P.A."/>
            <person name="Wortman J."/>
            <person name="Dyer P.S."/>
            <person name="Grigoriev I.V."/>
        </authorList>
    </citation>
    <scope>NUCLEOTIDE SEQUENCE [LARGE SCALE GENOMIC DNA]</scope>
    <source>
        <strain evidence="2">CBS 101740 / IMI 381727 / IBT 21946</strain>
    </source>
</reference>
<dbReference type="Pfam" id="PF13419">
    <property type="entry name" value="HAD_2"/>
    <property type="match status" value="1"/>
</dbReference>
<dbReference type="SFLD" id="SFLDG01129">
    <property type="entry name" value="C1.5:_HAD__Beta-PGM__Phosphata"/>
    <property type="match status" value="1"/>
</dbReference>
<protein>
    <recommendedName>
        <fullName evidence="3">2-deoxyglucose-6-phosphate phosphatase</fullName>
    </recommendedName>
</protein>
<keyword evidence="2" id="KW-1185">Reference proteome</keyword>
<dbReference type="InterPro" id="IPR023214">
    <property type="entry name" value="HAD_sf"/>
</dbReference>